<dbReference type="InterPro" id="IPR006132">
    <property type="entry name" value="Asp/Orn_carbamoyltranf_P-bd"/>
</dbReference>
<keyword evidence="11" id="KW-1185">Reference proteome</keyword>
<accession>A0AAV0BFJ9</accession>
<gene>
    <name evidence="10" type="ORF">PPACK8108_LOCUS19668</name>
</gene>
<keyword evidence="5" id="KW-0028">Amino-acid biosynthesis</keyword>
<evidence type="ECO:0000313" key="10">
    <source>
        <dbReference type="EMBL" id="CAH7685185.1"/>
    </source>
</evidence>
<evidence type="ECO:0000256" key="7">
    <source>
        <dbReference type="RuleBase" id="RU003634"/>
    </source>
</evidence>
<dbReference type="NCBIfam" id="TIGR00658">
    <property type="entry name" value="orni_carb_tr"/>
    <property type="match status" value="1"/>
</dbReference>
<reference evidence="10" key="1">
    <citation type="submission" date="2022-06" db="EMBL/GenBank/DDBJ databases">
        <authorList>
            <consortium name="SYNGENTA / RWTH Aachen University"/>
        </authorList>
    </citation>
    <scope>NUCLEOTIDE SEQUENCE</scope>
</reference>
<dbReference type="PROSITE" id="PS00097">
    <property type="entry name" value="CARBAMOYLTRANSFERASE"/>
    <property type="match status" value="1"/>
</dbReference>
<keyword evidence="6 7" id="KW-0808">Transferase</keyword>
<organism evidence="10 11">
    <name type="scientific">Phakopsora pachyrhizi</name>
    <name type="common">Asian soybean rust disease fungus</name>
    <dbReference type="NCBI Taxonomy" id="170000"/>
    <lineage>
        <taxon>Eukaryota</taxon>
        <taxon>Fungi</taxon>
        <taxon>Dikarya</taxon>
        <taxon>Basidiomycota</taxon>
        <taxon>Pucciniomycotina</taxon>
        <taxon>Pucciniomycetes</taxon>
        <taxon>Pucciniales</taxon>
        <taxon>Phakopsoraceae</taxon>
        <taxon>Phakopsora</taxon>
    </lineage>
</organism>
<feature type="domain" description="Aspartate/ornithine carbamoyltransferase carbamoyl-P binding" evidence="9">
    <location>
        <begin position="58"/>
        <end position="204"/>
    </location>
</feature>
<evidence type="ECO:0000256" key="6">
    <source>
        <dbReference type="ARBA" id="ARBA00022679"/>
    </source>
</evidence>
<dbReference type="Pfam" id="PF02729">
    <property type="entry name" value="OTCace_N"/>
    <property type="match status" value="1"/>
</dbReference>
<dbReference type="EC" id="2.1.3.3" evidence="3"/>
<dbReference type="EMBL" id="CALTRL010005713">
    <property type="protein sequence ID" value="CAH7685185.1"/>
    <property type="molecule type" value="Genomic_DNA"/>
</dbReference>
<proteinExistence type="inferred from homology"/>
<name>A0AAV0BFJ9_PHAPC</name>
<dbReference type="InterPro" id="IPR006130">
    <property type="entry name" value="Asp/Orn_carbamoylTrfase"/>
</dbReference>
<evidence type="ECO:0000256" key="5">
    <source>
        <dbReference type="ARBA" id="ARBA00022605"/>
    </source>
</evidence>
<dbReference type="PRINTS" id="PR00100">
    <property type="entry name" value="AOTCASE"/>
</dbReference>
<dbReference type="InterPro" id="IPR036901">
    <property type="entry name" value="Asp/Orn_carbamoylTrfase_sf"/>
</dbReference>
<dbReference type="GO" id="GO:0005739">
    <property type="term" value="C:mitochondrion"/>
    <property type="evidence" value="ECO:0007669"/>
    <property type="project" value="TreeGrafter"/>
</dbReference>
<dbReference type="GO" id="GO:0004585">
    <property type="term" value="F:ornithine carbamoyltransferase activity"/>
    <property type="evidence" value="ECO:0007669"/>
    <property type="project" value="UniProtKB-EC"/>
</dbReference>
<sequence>MGLRYISPLSASPSAVVFAKHSLVSSIRAGPIQRAYAAVSTTHSNQSDPSGSPKLPPHLLTLADLSISQIQSLVSSAINFKKLAKQSSNNLQSIGKTKVLDGKTIAMIFSKRSTRTRVASESATALLGGHPMFLSPSDIQLGVNESLYDTAKVVSSMVDGIMARVGDHEEVELLAKNSSVPVVNALSSLYHPTQILADLVTLLETFFPHSRHLSSLKGLNIAWVGDSNNILNDMIVSYPRLGINLKIATPQNYCLDSRVMDRIKSGMHTEDDHHRGGELFHCNDPLQAIKDADVIVTDTWISMGQESEVKKRLEDFKGFQITEELSQKGQAKAGWKFMHCLPRHEQEVDNEVFYGPRSLVFPEAENRKWTILSVFDAYFGRWSIE</sequence>
<evidence type="ECO:0000259" key="9">
    <source>
        <dbReference type="Pfam" id="PF02729"/>
    </source>
</evidence>
<dbReference type="GO" id="GO:0019240">
    <property type="term" value="P:citrulline biosynthetic process"/>
    <property type="evidence" value="ECO:0007669"/>
    <property type="project" value="TreeGrafter"/>
</dbReference>
<dbReference type="InterPro" id="IPR006131">
    <property type="entry name" value="Asp_carbamoyltransf_Asp/Orn-bd"/>
</dbReference>
<evidence type="ECO:0000256" key="3">
    <source>
        <dbReference type="ARBA" id="ARBA00013007"/>
    </source>
</evidence>
<dbReference type="AlphaFoldDB" id="A0AAV0BFJ9"/>
<comment type="similarity">
    <text evidence="2">Belongs to the aspartate/ornithine carbamoyltransferase superfamily. OTCase family.</text>
</comment>
<dbReference type="Proteomes" id="UP001153365">
    <property type="component" value="Unassembled WGS sequence"/>
</dbReference>
<dbReference type="PANTHER" id="PTHR45753">
    <property type="entry name" value="ORNITHINE CARBAMOYLTRANSFERASE, MITOCHONDRIAL"/>
    <property type="match status" value="1"/>
</dbReference>
<dbReference type="PRINTS" id="PR00102">
    <property type="entry name" value="OTCASE"/>
</dbReference>
<dbReference type="PANTHER" id="PTHR45753:SF3">
    <property type="entry name" value="ORNITHINE TRANSCARBAMYLASE, MITOCHONDRIAL"/>
    <property type="match status" value="1"/>
</dbReference>
<comment type="caution">
    <text evidence="10">The sequence shown here is derived from an EMBL/GenBank/DDBJ whole genome shotgun (WGS) entry which is preliminary data.</text>
</comment>
<dbReference type="GO" id="GO:0042450">
    <property type="term" value="P:L-arginine biosynthetic process via ornithine"/>
    <property type="evidence" value="ECO:0007669"/>
    <property type="project" value="TreeGrafter"/>
</dbReference>
<feature type="domain" description="Aspartate/ornithine carbamoyltransferase Asp/Orn-binding" evidence="8">
    <location>
        <begin position="217"/>
        <end position="375"/>
    </location>
</feature>
<protein>
    <recommendedName>
        <fullName evidence="3">ornithine carbamoyltransferase</fullName>
        <ecNumber evidence="3">2.1.3.3</ecNumber>
    </recommendedName>
</protein>
<evidence type="ECO:0000313" key="11">
    <source>
        <dbReference type="Proteomes" id="UP001153365"/>
    </source>
</evidence>
<dbReference type="Gene3D" id="3.40.50.1370">
    <property type="entry name" value="Aspartate/ornithine carbamoyltransferase"/>
    <property type="match status" value="2"/>
</dbReference>
<dbReference type="InterPro" id="IPR002292">
    <property type="entry name" value="Orn/put_carbamltrans"/>
</dbReference>
<comment type="pathway">
    <text evidence="1">Amino-acid biosynthesis; L-arginine biosynthesis; L-arginine from L-ornithine and carbamoyl phosphate: step 1/3.</text>
</comment>
<dbReference type="GO" id="GO:0016597">
    <property type="term" value="F:amino acid binding"/>
    <property type="evidence" value="ECO:0007669"/>
    <property type="project" value="InterPro"/>
</dbReference>
<dbReference type="Pfam" id="PF00185">
    <property type="entry name" value="OTCace"/>
    <property type="match status" value="1"/>
</dbReference>
<evidence type="ECO:0000256" key="1">
    <source>
        <dbReference type="ARBA" id="ARBA00004975"/>
    </source>
</evidence>
<dbReference type="SUPFAM" id="SSF53671">
    <property type="entry name" value="Aspartate/ornithine carbamoyltransferase"/>
    <property type="match status" value="1"/>
</dbReference>
<dbReference type="FunFam" id="3.40.50.1370:FF:000009">
    <property type="entry name" value="Ornithine carbamoyltransferase, mitochondrial"/>
    <property type="match status" value="1"/>
</dbReference>
<evidence type="ECO:0000256" key="4">
    <source>
        <dbReference type="ARBA" id="ARBA00022571"/>
    </source>
</evidence>
<evidence type="ECO:0000256" key="2">
    <source>
        <dbReference type="ARBA" id="ARBA00007805"/>
    </source>
</evidence>
<keyword evidence="4" id="KW-0055">Arginine biosynthesis</keyword>
<dbReference type="NCBIfam" id="NF001986">
    <property type="entry name" value="PRK00779.1"/>
    <property type="match status" value="1"/>
</dbReference>
<evidence type="ECO:0000259" key="8">
    <source>
        <dbReference type="Pfam" id="PF00185"/>
    </source>
</evidence>